<protein>
    <submittedName>
        <fullName evidence="1">Uncharacterized protein</fullName>
    </submittedName>
</protein>
<dbReference type="EMBL" id="CP068393">
    <property type="protein sequence ID" value="QUC66210.1"/>
    <property type="molecule type" value="Genomic_DNA"/>
</dbReference>
<proteinExistence type="predicted"/>
<gene>
    <name evidence="1" type="ORF">JYE49_10050</name>
</gene>
<keyword evidence="2" id="KW-1185">Reference proteome</keyword>
<reference evidence="1" key="1">
    <citation type="submission" date="2021-01" db="EMBL/GenBank/DDBJ databases">
        <title>Complete genome sequence of Clostridiales bacterium R-7.</title>
        <authorList>
            <person name="Mahoney-Kurpe S.C."/>
            <person name="Palevich N."/>
            <person name="Koike S."/>
            <person name="Moon C.D."/>
            <person name="Attwood G.T."/>
        </authorList>
    </citation>
    <scope>NUCLEOTIDE SEQUENCE</scope>
    <source>
        <strain evidence="1">R-7</strain>
    </source>
</reference>
<name>A0AC61N1V0_9FIRM</name>
<evidence type="ECO:0000313" key="1">
    <source>
        <dbReference type="EMBL" id="QUC66210.1"/>
    </source>
</evidence>
<dbReference type="Proteomes" id="UP000682782">
    <property type="component" value="Chromosome"/>
</dbReference>
<accession>A0AC61N1V0</accession>
<sequence length="353" mass="39122">MCKMFNNHHGKSILTRLLGVLLAAVLTMGSACAKGNDTFFAQFDGMTWSFCSGAGAWSTDLKIQPDGSFVGDYHDSDMGDTGDNYPNGTIYICSFSGKMSLVEQVDENSWKLHVDELTYTEPNGKEVFEDGCKYIYTDVYGLSTGDEMMLYKPGTPLDSFTDEMKFFAHAFDLTILPTWYFYSSKNNSGFEGFQIDPDLYTDNTDTQDVSMANPWEVMTAEELQNTIGIMFHAPKDADKVAYRWFAAASLAEMQFIMNGGDYTFRAQPVALDVGEMPDISGLYFTWENQEPETVAGFNGLIGQAKTETGDTVERVLWYDNTTGIMHSLAVLAHDVDGLDLAAVAEKIVLPAVE</sequence>
<evidence type="ECO:0000313" key="2">
    <source>
        <dbReference type="Proteomes" id="UP000682782"/>
    </source>
</evidence>
<organism evidence="1 2">
    <name type="scientific">Aristaeella hokkaidonensis</name>
    <dbReference type="NCBI Taxonomy" id="3046382"/>
    <lineage>
        <taxon>Bacteria</taxon>
        <taxon>Bacillati</taxon>
        <taxon>Bacillota</taxon>
        <taxon>Clostridia</taxon>
        <taxon>Eubacteriales</taxon>
        <taxon>Aristaeellaceae</taxon>
        <taxon>Aristaeella</taxon>
    </lineage>
</organism>